<keyword evidence="2" id="KW-1185">Reference proteome</keyword>
<dbReference type="Proteomes" id="UP001162031">
    <property type="component" value="Unassembled WGS sequence"/>
</dbReference>
<proteinExistence type="predicted"/>
<dbReference type="AlphaFoldDB" id="A0AAV0U4B0"/>
<name>A0AAV0U4B0_HYABA</name>
<evidence type="ECO:0008006" key="3">
    <source>
        <dbReference type="Google" id="ProtNLM"/>
    </source>
</evidence>
<dbReference type="EMBL" id="CANTFL010001109">
    <property type="protein sequence ID" value="CAI5731609.1"/>
    <property type="molecule type" value="Genomic_DNA"/>
</dbReference>
<accession>A0AAV0U4B0</accession>
<evidence type="ECO:0000313" key="1">
    <source>
        <dbReference type="EMBL" id="CAI5731609.1"/>
    </source>
</evidence>
<protein>
    <recommendedName>
        <fullName evidence="3">DDE-1 domain-containing protein</fullName>
    </recommendedName>
</protein>
<organism evidence="1 2">
    <name type="scientific">Hyaloperonospora brassicae</name>
    <name type="common">Brassica downy mildew</name>
    <name type="synonym">Peronospora brassicae</name>
    <dbReference type="NCBI Taxonomy" id="162125"/>
    <lineage>
        <taxon>Eukaryota</taxon>
        <taxon>Sar</taxon>
        <taxon>Stramenopiles</taxon>
        <taxon>Oomycota</taxon>
        <taxon>Peronosporomycetes</taxon>
        <taxon>Peronosporales</taxon>
        <taxon>Peronosporaceae</taxon>
        <taxon>Hyaloperonospora</taxon>
    </lineage>
</organism>
<comment type="caution">
    <text evidence="1">The sequence shown here is derived from an EMBL/GenBank/DDBJ whole genome shotgun (WGS) entry which is preliminary data.</text>
</comment>
<sequence>MHPPSLLTVVGWIKAAWSDISEASIRCSFRSFFLEENADLALWRHEEYEFHFQRLVFKSDIADSHSHVLLLDGNSSSGMGNDDDDDE</sequence>
<evidence type="ECO:0000313" key="2">
    <source>
        <dbReference type="Proteomes" id="UP001162031"/>
    </source>
</evidence>
<gene>
    <name evidence="1" type="ORF">HBR001_LOCUS5248</name>
</gene>
<reference evidence="1" key="1">
    <citation type="submission" date="2022-12" db="EMBL/GenBank/DDBJ databases">
        <authorList>
            <person name="Webb A."/>
        </authorList>
    </citation>
    <scope>NUCLEOTIDE SEQUENCE</scope>
    <source>
        <strain evidence="1">Hp1</strain>
    </source>
</reference>